<dbReference type="EMBL" id="JAME01000013">
    <property type="protein sequence ID" value="ETX28984.1"/>
    <property type="molecule type" value="Genomic_DNA"/>
</dbReference>
<dbReference type="STRING" id="1449351.RISW2_03320"/>
<name>X7FA81_9RHOB</name>
<comment type="caution">
    <text evidence="3">The sequence shown here is derived from an EMBL/GenBank/DDBJ whole genome shotgun (WGS) entry which is preliminary data.</text>
</comment>
<accession>X7FA81</accession>
<dbReference type="AlphaFoldDB" id="X7FA81"/>
<dbReference type="Proteomes" id="UP000023430">
    <property type="component" value="Unassembled WGS sequence"/>
</dbReference>
<evidence type="ECO:0000259" key="2">
    <source>
        <dbReference type="Pfam" id="PF07331"/>
    </source>
</evidence>
<keyword evidence="4" id="KW-1185">Reference proteome</keyword>
<evidence type="ECO:0000256" key="1">
    <source>
        <dbReference type="SAM" id="Phobius"/>
    </source>
</evidence>
<feature type="domain" description="DUF1468" evidence="2">
    <location>
        <begin position="11"/>
        <end position="143"/>
    </location>
</feature>
<protein>
    <recommendedName>
        <fullName evidence="2">DUF1468 domain-containing protein</fullName>
    </recommendedName>
</protein>
<feature type="transmembrane region" description="Helical" evidence="1">
    <location>
        <begin position="42"/>
        <end position="63"/>
    </location>
</feature>
<dbReference type="OrthoDB" id="5186924at2"/>
<dbReference type="Pfam" id="PF07331">
    <property type="entry name" value="TctB"/>
    <property type="match status" value="1"/>
</dbReference>
<keyword evidence="1" id="KW-0812">Transmembrane</keyword>
<feature type="transmembrane region" description="Helical" evidence="1">
    <location>
        <begin position="119"/>
        <end position="139"/>
    </location>
</feature>
<reference evidence="3 4" key="1">
    <citation type="submission" date="2014-01" db="EMBL/GenBank/DDBJ databases">
        <title>Roseivivax isoporae LMG 25204 Genome Sequencing.</title>
        <authorList>
            <person name="Lai Q."/>
            <person name="Li G."/>
            <person name="Shao Z."/>
        </authorList>
    </citation>
    <scope>NUCLEOTIDE SEQUENCE [LARGE SCALE GENOMIC DNA]</scope>
    <source>
        <strain evidence="3 4">LMG 25204</strain>
    </source>
</reference>
<feature type="transmembrane region" description="Helical" evidence="1">
    <location>
        <begin position="12"/>
        <end position="30"/>
    </location>
</feature>
<keyword evidence="1" id="KW-0472">Membrane</keyword>
<dbReference type="RefSeq" id="WP_043769941.1">
    <property type="nucleotide sequence ID" value="NZ_JAME01000013.1"/>
</dbReference>
<feature type="transmembrane region" description="Helical" evidence="1">
    <location>
        <begin position="83"/>
        <end position="107"/>
    </location>
</feature>
<proteinExistence type="predicted"/>
<organism evidence="3 4">
    <name type="scientific">Roseivivax isoporae LMG 25204</name>
    <dbReference type="NCBI Taxonomy" id="1449351"/>
    <lineage>
        <taxon>Bacteria</taxon>
        <taxon>Pseudomonadati</taxon>
        <taxon>Pseudomonadota</taxon>
        <taxon>Alphaproteobacteria</taxon>
        <taxon>Rhodobacterales</taxon>
        <taxon>Roseobacteraceae</taxon>
        <taxon>Roseivivax</taxon>
    </lineage>
</organism>
<sequence length="149" mass="15495">MTSYLGSKDAVAGLVTMAIGAGVAIAASDYGMGTPRQMGPGFFPVVLGGLMAFVGVLILFGALRDREALPDVPWRPLVVMPLAILAFALLLPRTGLGPAGVVTVLLAGMAQRGRPGVSLWLLAALLVPAVWLLFARLLGVPVPFIAWTF</sequence>
<keyword evidence="1" id="KW-1133">Transmembrane helix</keyword>
<dbReference type="InterPro" id="IPR009936">
    <property type="entry name" value="DUF1468"/>
</dbReference>
<evidence type="ECO:0000313" key="3">
    <source>
        <dbReference type="EMBL" id="ETX28984.1"/>
    </source>
</evidence>
<gene>
    <name evidence="3" type="ORF">RISW2_03320</name>
</gene>
<evidence type="ECO:0000313" key="4">
    <source>
        <dbReference type="Proteomes" id="UP000023430"/>
    </source>
</evidence>